<dbReference type="Gene3D" id="2.40.70.10">
    <property type="entry name" value="Acid Proteases"/>
    <property type="match status" value="1"/>
</dbReference>
<feature type="region of interest" description="Disordered" evidence="12">
    <location>
        <begin position="1"/>
        <end position="25"/>
    </location>
</feature>
<dbReference type="Gene3D" id="3.30.420.10">
    <property type="entry name" value="Ribonuclease H-like superfamily/Ribonuclease H"/>
    <property type="match status" value="1"/>
</dbReference>
<evidence type="ECO:0000256" key="6">
    <source>
        <dbReference type="ARBA" id="ARBA00022722"/>
    </source>
</evidence>
<dbReference type="OrthoDB" id="3341476at2759"/>
<feature type="region of interest" description="Disordered" evidence="12">
    <location>
        <begin position="277"/>
        <end position="306"/>
    </location>
</feature>
<protein>
    <recommendedName>
        <fullName evidence="1">RNA-directed DNA polymerase</fullName>
        <ecNumber evidence="1">2.7.7.49</ecNumber>
    </recommendedName>
</protein>
<dbReference type="GO" id="GO:0008270">
    <property type="term" value="F:zinc ion binding"/>
    <property type="evidence" value="ECO:0007669"/>
    <property type="project" value="UniProtKB-KW"/>
</dbReference>
<dbReference type="CDD" id="cd00303">
    <property type="entry name" value="retropepsin_like"/>
    <property type="match status" value="1"/>
</dbReference>
<dbReference type="Pfam" id="PF00078">
    <property type="entry name" value="RVT_1"/>
    <property type="match status" value="1"/>
</dbReference>
<keyword evidence="6" id="KW-0540">Nuclease</keyword>
<evidence type="ECO:0000256" key="1">
    <source>
        <dbReference type="ARBA" id="ARBA00012493"/>
    </source>
</evidence>
<evidence type="ECO:0000256" key="2">
    <source>
        <dbReference type="ARBA" id="ARBA00022664"/>
    </source>
</evidence>
<evidence type="ECO:0000256" key="4">
    <source>
        <dbReference type="ARBA" id="ARBA00022679"/>
    </source>
</evidence>
<dbReference type="InterPro" id="IPR043128">
    <property type="entry name" value="Rev_trsase/Diguanyl_cyclase"/>
</dbReference>
<feature type="compositionally biased region" description="Basic and acidic residues" evidence="12">
    <location>
        <begin position="15"/>
        <end position="25"/>
    </location>
</feature>
<dbReference type="Gene3D" id="3.10.10.10">
    <property type="entry name" value="HIV Type 1 Reverse Transcriptase, subunit A, domain 1"/>
    <property type="match status" value="2"/>
</dbReference>
<dbReference type="GO" id="GO:0015074">
    <property type="term" value="P:DNA integration"/>
    <property type="evidence" value="ECO:0007669"/>
    <property type="project" value="InterPro"/>
</dbReference>
<dbReference type="InterPro" id="IPR043502">
    <property type="entry name" value="DNA/RNA_pol_sf"/>
</dbReference>
<dbReference type="SUPFAM" id="SSF56672">
    <property type="entry name" value="DNA/RNA polymerases"/>
    <property type="match status" value="1"/>
</dbReference>
<evidence type="ECO:0000256" key="12">
    <source>
        <dbReference type="SAM" id="MobiDB-lite"/>
    </source>
</evidence>
<feature type="domain" description="Integrase catalytic" evidence="14">
    <location>
        <begin position="1179"/>
        <end position="1376"/>
    </location>
</feature>
<dbReference type="Proteomes" id="UP000324748">
    <property type="component" value="Unassembled WGS sequence"/>
</dbReference>
<dbReference type="InterPro" id="IPR012337">
    <property type="entry name" value="RNaseH-like_sf"/>
</dbReference>
<dbReference type="Pfam" id="PF17917">
    <property type="entry name" value="RT_RNaseH"/>
    <property type="match status" value="1"/>
</dbReference>
<dbReference type="Gene3D" id="3.10.20.370">
    <property type="match status" value="1"/>
</dbReference>
<feature type="region of interest" description="Disordered" evidence="12">
    <location>
        <begin position="1428"/>
        <end position="1452"/>
    </location>
</feature>
<gene>
    <name evidence="15" type="ORF">PGT21_050147</name>
</gene>
<evidence type="ECO:0000256" key="7">
    <source>
        <dbReference type="ARBA" id="ARBA00022759"/>
    </source>
</evidence>
<dbReference type="FunFam" id="3.10.10.10:FF:000007">
    <property type="entry name" value="Retrovirus-related Pol polyprotein from transposon 17.6-like Protein"/>
    <property type="match status" value="1"/>
</dbReference>
<sequence length="1452" mass="164933">MDAAMNDGNQTAARDAARDEAQRAEAAPRVETISVRLPDFDGKGDVDIWIKKIECILAGRNYPQDRWTSMIIQNLKDTAKAYWFNLISEMGTADIPWATFKQKLTDQFNYAHKQYDARVEMQFLKYTTAEEYINKFKCLAIKLPADKMTDKDKKFHFTVNLPGHLRVKLLSEKCDTLDDLCHFVREYERVTKSSNYRGNSGNHSFNNYRSFGSNNFSSGHFRRSSHNNFTPARRTSVSASAPMDLDALDVSKARCYNCNKIGHLSKDCPSPRKIKYNNSKAPDKHRARPSLNLIDLDPPENSKSTSNLFFIQPTKPEEDSYDKINADLKRISNNLSKKFDNVVASIRQEIWNIDRNKEALLMCSRIESGLSVLNPKALEFIPGASRHGITRELQLNTMQIEAPSTSMKRKANDVEDKPNKLAKVSDCDYIDWLQIDSDTESYEFELESDSGTSSIVWMGDSPTELEKTPPPLDLNHLDEEEKTLPRYEFGIGAVICDTIIDSGAGAVYLDVAVADELYNRREIDIVYVEPRNVRLANGHIEEVKMKAKFELCIDNNITPIEAFLINLPEMDLVLGLPWLCQTRAVPDYDDLSYTFLDAENKVVNVKPYNLSYRAKDDLLNSIVCETRLGSLDNEFAKIAYGTAPEAFQEIVGLPKDKVFEHDIDTGDSAPAKVHGRPYSPPEHQLIEKFVEDGLKEGIIRPSKSPWSAPIILVKKPDGSSRFLAGAKIFSSIDLKSGFWQVKLTDRSIPKTAFATRNGAYEFLVMPFGLCNAPATFQHMINNILRECLVSEKKCTWGQKQLLFLGHIVGGKGINVDDRKIDKITAWPTPTNITEVRGFLNLATYYKRFIKDFSKIATPIYKLTQGSPKKGASIEWGEEQDESFKKLKYYLTQTVLLHHPKPFSPFILDTDASGQNIGAVLQQDPNGEKIDKNFDLEQFSKTVKNANLKPIAYESRKLSKTEQNYSAQERELLAIVHALKHFRGYIEGSPILVRTDHESLKYFKTQRHVNRILARFVDEIEFFNVHIIYRPGPEQIAADALSRKPDGPSDLEPPEVADSLFSIEPVIEDTFKRLQELRNEHESALETKGYVLKNGDLYKTDKNRPDLIIITDLDRAKKLALETHIRLGHRNARDTLFQLRTECHFPFMGKIVEDAIETCTSCQYCKPNSDRNKMPLQVIERKAPFVTWGMDFVGPLPRTPRGNQYLVTAIDYGTGWAYATPLPARSGLAAVRLVKMIIENHGFPPSITTDNGSEFNGNVYQNFLAEHNIKHNRISPYHPQSNGLVERFHALFGYRTSKTAGLERSPFYMCYGVEPTVAVTYQKDRTESQAKRSAAFEEERQRQIDKLNLKATIRSVRSETKYFERNLKPGQLVLRQFKNRPNYSVQTDISLEALVTVIDSKDTTATRTSYTSATMSRREPGRLWATTNTTAEHADESQSTEQARRLATPEGMM</sequence>
<evidence type="ECO:0000256" key="11">
    <source>
        <dbReference type="PROSITE-ProRule" id="PRU00047"/>
    </source>
</evidence>
<dbReference type="InterPro" id="IPR001584">
    <property type="entry name" value="Integrase_cat-core"/>
</dbReference>
<keyword evidence="3" id="KW-0645">Protease</keyword>
<dbReference type="FunFam" id="3.30.70.270:FF:000020">
    <property type="entry name" value="Transposon Tf2-6 polyprotein-like Protein"/>
    <property type="match status" value="1"/>
</dbReference>
<keyword evidence="11" id="KW-0862">Zinc</keyword>
<evidence type="ECO:0000259" key="13">
    <source>
        <dbReference type="PROSITE" id="PS50158"/>
    </source>
</evidence>
<dbReference type="Pfam" id="PF00098">
    <property type="entry name" value="zf-CCHC"/>
    <property type="match status" value="1"/>
</dbReference>
<dbReference type="GO" id="GO:0005634">
    <property type="term" value="C:nucleus"/>
    <property type="evidence" value="ECO:0007669"/>
    <property type="project" value="UniProtKB-ARBA"/>
</dbReference>
<feature type="domain" description="CCHC-type" evidence="13">
    <location>
        <begin position="254"/>
        <end position="270"/>
    </location>
</feature>
<proteinExistence type="predicted"/>
<dbReference type="InterPro" id="IPR045358">
    <property type="entry name" value="Ty3_capsid"/>
</dbReference>
<dbReference type="Gene3D" id="3.30.70.270">
    <property type="match status" value="2"/>
</dbReference>
<dbReference type="EMBL" id="VSWC01000040">
    <property type="protein sequence ID" value="KAA1105864.1"/>
    <property type="molecule type" value="Genomic_DNA"/>
</dbReference>
<dbReference type="GO" id="GO:0006508">
    <property type="term" value="P:proteolysis"/>
    <property type="evidence" value="ECO:0007669"/>
    <property type="project" value="UniProtKB-KW"/>
</dbReference>
<dbReference type="InterPro" id="IPR041373">
    <property type="entry name" value="RT_RNaseH"/>
</dbReference>
<keyword evidence="5" id="KW-0548">Nucleotidyltransferase</keyword>
<dbReference type="PANTHER" id="PTHR37984:SF5">
    <property type="entry name" value="PROTEIN NYNRIN-LIKE"/>
    <property type="match status" value="1"/>
</dbReference>
<keyword evidence="2" id="KW-0507">mRNA processing</keyword>
<dbReference type="SMART" id="SM00343">
    <property type="entry name" value="ZnF_C2HC"/>
    <property type="match status" value="1"/>
</dbReference>
<dbReference type="EC" id="2.7.7.49" evidence="1"/>
<dbReference type="SUPFAM" id="SSF57756">
    <property type="entry name" value="Retrovirus zinc finger-like domains"/>
    <property type="match status" value="1"/>
</dbReference>
<keyword evidence="7" id="KW-0255">Endonuclease</keyword>
<keyword evidence="4" id="KW-0808">Transferase</keyword>
<evidence type="ECO:0000256" key="5">
    <source>
        <dbReference type="ARBA" id="ARBA00022695"/>
    </source>
</evidence>
<evidence type="ECO:0000313" key="16">
    <source>
        <dbReference type="Proteomes" id="UP000324748"/>
    </source>
</evidence>
<dbReference type="InterPro" id="IPR041588">
    <property type="entry name" value="Integrase_H2C2"/>
</dbReference>
<dbReference type="PROSITE" id="PS50994">
    <property type="entry name" value="INTEGRASE"/>
    <property type="match status" value="1"/>
</dbReference>
<dbReference type="Gene3D" id="4.10.60.10">
    <property type="entry name" value="Zinc finger, CCHC-type"/>
    <property type="match status" value="1"/>
</dbReference>
<reference evidence="15 16" key="1">
    <citation type="submission" date="2019-05" db="EMBL/GenBank/DDBJ databases">
        <title>Emergence of the Ug99 lineage of the wheat stem rust pathogen through somatic hybridization.</title>
        <authorList>
            <person name="Li F."/>
            <person name="Upadhyaya N.M."/>
            <person name="Sperschneider J."/>
            <person name="Matny O."/>
            <person name="Nguyen-Phuc H."/>
            <person name="Mago R."/>
            <person name="Raley C."/>
            <person name="Miller M.E."/>
            <person name="Silverstein K.A.T."/>
            <person name="Henningsen E."/>
            <person name="Hirsch C.D."/>
            <person name="Visser B."/>
            <person name="Pretorius Z.A."/>
            <person name="Steffenson B.J."/>
            <person name="Schwessinger B."/>
            <person name="Dodds P.N."/>
            <person name="Figueroa M."/>
        </authorList>
    </citation>
    <scope>NUCLEOTIDE SEQUENCE [LARGE SCALE GENOMIC DNA]</scope>
    <source>
        <strain evidence="15">21-0</strain>
    </source>
</reference>
<keyword evidence="11" id="KW-0479">Metal-binding</keyword>
<evidence type="ECO:0000256" key="9">
    <source>
        <dbReference type="ARBA" id="ARBA00022884"/>
    </source>
</evidence>
<dbReference type="GO" id="GO:0006397">
    <property type="term" value="P:mRNA processing"/>
    <property type="evidence" value="ECO:0007669"/>
    <property type="project" value="UniProtKB-KW"/>
</dbReference>
<feature type="compositionally biased region" description="Polar residues" evidence="12">
    <location>
        <begin position="1428"/>
        <end position="1440"/>
    </location>
</feature>
<keyword evidence="11" id="KW-0863">Zinc-finger</keyword>
<dbReference type="GO" id="GO:0008233">
    <property type="term" value="F:peptidase activity"/>
    <property type="evidence" value="ECO:0007669"/>
    <property type="project" value="UniProtKB-KW"/>
</dbReference>
<dbReference type="InterPro" id="IPR036397">
    <property type="entry name" value="RNaseH_sf"/>
</dbReference>
<dbReference type="GO" id="GO:0003964">
    <property type="term" value="F:RNA-directed DNA polymerase activity"/>
    <property type="evidence" value="ECO:0007669"/>
    <property type="project" value="UniProtKB-KW"/>
</dbReference>
<dbReference type="GO" id="GO:0004519">
    <property type="term" value="F:endonuclease activity"/>
    <property type="evidence" value="ECO:0007669"/>
    <property type="project" value="UniProtKB-KW"/>
</dbReference>
<name>A0A5B0PYD5_PUCGR</name>
<dbReference type="CDD" id="cd09274">
    <property type="entry name" value="RNase_HI_RT_Ty3"/>
    <property type="match status" value="1"/>
</dbReference>
<dbReference type="Gene3D" id="1.10.340.70">
    <property type="match status" value="1"/>
</dbReference>
<dbReference type="InterPro" id="IPR000477">
    <property type="entry name" value="RT_dom"/>
</dbReference>
<keyword evidence="8" id="KW-0378">Hydrolase</keyword>
<dbReference type="Pfam" id="PF00665">
    <property type="entry name" value="rve"/>
    <property type="match status" value="1"/>
</dbReference>
<accession>A0A5B0PYD5</accession>
<keyword evidence="9" id="KW-0694">RNA-binding</keyword>
<dbReference type="InterPro" id="IPR021109">
    <property type="entry name" value="Peptidase_aspartic_dom_sf"/>
</dbReference>
<dbReference type="PANTHER" id="PTHR37984">
    <property type="entry name" value="PROTEIN CBG26694"/>
    <property type="match status" value="1"/>
</dbReference>
<comment type="caution">
    <text evidence="15">The sequence shown here is derived from an EMBL/GenBank/DDBJ whole genome shotgun (WGS) entry which is preliminary data.</text>
</comment>
<keyword evidence="16" id="KW-1185">Reference proteome</keyword>
<evidence type="ECO:0000259" key="14">
    <source>
        <dbReference type="PROSITE" id="PS50994"/>
    </source>
</evidence>
<evidence type="ECO:0000256" key="3">
    <source>
        <dbReference type="ARBA" id="ARBA00022670"/>
    </source>
</evidence>
<evidence type="ECO:0000313" key="15">
    <source>
        <dbReference type="EMBL" id="KAA1105864.1"/>
    </source>
</evidence>
<keyword evidence="10" id="KW-0695">RNA-directed DNA polymerase</keyword>
<dbReference type="InterPro" id="IPR036875">
    <property type="entry name" value="Znf_CCHC_sf"/>
</dbReference>
<organism evidence="15 16">
    <name type="scientific">Puccinia graminis f. sp. tritici</name>
    <dbReference type="NCBI Taxonomy" id="56615"/>
    <lineage>
        <taxon>Eukaryota</taxon>
        <taxon>Fungi</taxon>
        <taxon>Dikarya</taxon>
        <taxon>Basidiomycota</taxon>
        <taxon>Pucciniomycotina</taxon>
        <taxon>Pucciniomycetes</taxon>
        <taxon>Pucciniales</taxon>
        <taxon>Pucciniaceae</taxon>
        <taxon>Puccinia</taxon>
    </lineage>
</organism>
<dbReference type="PROSITE" id="PS50158">
    <property type="entry name" value="ZF_CCHC"/>
    <property type="match status" value="1"/>
</dbReference>
<dbReference type="InterPro" id="IPR001878">
    <property type="entry name" value="Znf_CCHC"/>
</dbReference>
<evidence type="ECO:0000256" key="8">
    <source>
        <dbReference type="ARBA" id="ARBA00022801"/>
    </source>
</evidence>
<dbReference type="Pfam" id="PF17921">
    <property type="entry name" value="Integrase_H2C2"/>
    <property type="match status" value="1"/>
</dbReference>
<dbReference type="SUPFAM" id="SSF53098">
    <property type="entry name" value="Ribonuclease H-like"/>
    <property type="match status" value="1"/>
</dbReference>
<dbReference type="Pfam" id="PF19259">
    <property type="entry name" value="Ty3_capsid"/>
    <property type="match status" value="1"/>
</dbReference>
<dbReference type="InterPro" id="IPR050951">
    <property type="entry name" value="Retrovirus_Pol_polyprotein"/>
</dbReference>
<dbReference type="CDD" id="cd01647">
    <property type="entry name" value="RT_LTR"/>
    <property type="match status" value="1"/>
</dbReference>
<dbReference type="GO" id="GO:0003723">
    <property type="term" value="F:RNA binding"/>
    <property type="evidence" value="ECO:0007669"/>
    <property type="project" value="UniProtKB-KW"/>
</dbReference>
<evidence type="ECO:0000256" key="10">
    <source>
        <dbReference type="ARBA" id="ARBA00022918"/>
    </source>
</evidence>